<evidence type="ECO:0000313" key="1">
    <source>
        <dbReference type="EMBL" id="SVC68698.1"/>
    </source>
</evidence>
<proteinExistence type="predicted"/>
<dbReference type="EMBL" id="UINC01105055">
    <property type="protein sequence ID" value="SVC68698.1"/>
    <property type="molecule type" value="Genomic_DNA"/>
</dbReference>
<protein>
    <submittedName>
        <fullName evidence="1">Uncharacterized protein</fullName>
    </submittedName>
</protein>
<gene>
    <name evidence="1" type="ORF">METZ01_LOCUS321552</name>
</gene>
<accession>A0A382P7J2</accession>
<sequence>MRSFHLNLIFLLFFFWSCDRWDYPDESNPVSQSFPETYLSLVAVDTIYASIDSVTIENDPITGEEIRDTVWTYAIGSEPDTGMVWDTLTSAFTTVTTSRQELHWWGEDMDGNVLGYKYRWSSDTAWTYTTLESGVFYVPIRTDLDIFSFEVKAVDNDGNEDASSARLTLPITNSAPTMGFRYLSNPKIADIGGDTSFTFPTRTFIWDLYDLDGNETITDIYYALDDTCDTCWQRLEGDISGITLTELEIGTHVFYLKCRDIAGAVSSIISFPDLTIIDEAQVWKVLPVQGDVLIV</sequence>
<organism evidence="1">
    <name type="scientific">marine metagenome</name>
    <dbReference type="NCBI Taxonomy" id="408172"/>
    <lineage>
        <taxon>unclassified sequences</taxon>
        <taxon>metagenomes</taxon>
        <taxon>ecological metagenomes</taxon>
    </lineage>
</organism>
<feature type="non-terminal residue" evidence="1">
    <location>
        <position position="295"/>
    </location>
</feature>
<name>A0A382P7J2_9ZZZZ</name>
<reference evidence="1" key="1">
    <citation type="submission" date="2018-05" db="EMBL/GenBank/DDBJ databases">
        <authorList>
            <person name="Lanie J.A."/>
            <person name="Ng W.-L."/>
            <person name="Kazmierczak K.M."/>
            <person name="Andrzejewski T.M."/>
            <person name="Davidsen T.M."/>
            <person name="Wayne K.J."/>
            <person name="Tettelin H."/>
            <person name="Glass J.I."/>
            <person name="Rusch D."/>
            <person name="Podicherti R."/>
            <person name="Tsui H.-C.T."/>
            <person name="Winkler M.E."/>
        </authorList>
    </citation>
    <scope>NUCLEOTIDE SEQUENCE</scope>
</reference>
<dbReference type="AlphaFoldDB" id="A0A382P7J2"/>